<keyword evidence="3" id="KW-1185">Reference proteome</keyword>
<dbReference type="Pfam" id="PF10775">
    <property type="entry name" value="ATP_sub_h"/>
    <property type="match status" value="1"/>
</dbReference>
<dbReference type="EMBL" id="HG316455">
    <property type="protein sequence ID" value="CDF88179.1"/>
    <property type="molecule type" value="Genomic_DNA"/>
</dbReference>
<accession>A0A8J2T502</accession>
<dbReference type="PANTHER" id="PTHR28207">
    <property type="entry name" value="ATP SYNTHASE SUBUNIT H, MITOCHONDRIAL"/>
    <property type="match status" value="1"/>
</dbReference>
<reference evidence="3" key="1">
    <citation type="journal article" date="2013" name="Genome Announc.">
        <title>Genome sequence of the food spoilage yeast Zygosaccharomyces bailii CLIB 213(T).</title>
        <authorList>
            <person name="Galeote V."/>
            <person name="Bigey F."/>
            <person name="Devillers H."/>
            <person name="Neuveglise C."/>
            <person name="Dequin S."/>
        </authorList>
    </citation>
    <scope>NUCLEOTIDE SEQUENCE [LARGE SCALE GENOMIC DNA]</scope>
    <source>
        <strain evidence="3">CLIB 213 / ATCC 58445 / CBS 680 / CCRC 21525 / NBRC 1098 / NCYC 1416 / NRRL Y-2227</strain>
    </source>
</reference>
<name>A0A8J2T502_ZYGB2</name>
<dbReference type="OrthoDB" id="274752at2759"/>
<evidence type="ECO:0000256" key="1">
    <source>
        <dbReference type="SAM" id="MobiDB-lite"/>
    </source>
</evidence>
<sequence length="118" mass="13225">MFRIAVQRTAIKSLCASRARLLSTSAVRRNVLQDLYLRELKNIKLAPITPKDAEGSVKPWEEPSKPKVPELEAQGTEALQAYKSEPVETLSESADGQVEEPVEEDWLVLDDAEEDSHH</sequence>
<organism evidence="2 3">
    <name type="scientific">Zygosaccharomyces bailii (strain CLIB 213 / ATCC 58445 / CBS 680 / BCRC 21525 / NBRC 1098 / NCYC 1416 / NRRL Y-2227)</name>
    <dbReference type="NCBI Taxonomy" id="1333698"/>
    <lineage>
        <taxon>Eukaryota</taxon>
        <taxon>Fungi</taxon>
        <taxon>Dikarya</taxon>
        <taxon>Ascomycota</taxon>
        <taxon>Saccharomycotina</taxon>
        <taxon>Saccharomycetes</taxon>
        <taxon>Saccharomycetales</taxon>
        <taxon>Saccharomycetaceae</taxon>
        <taxon>Zygosaccharomyces</taxon>
    </lineage>
</organism>
<dbReference type="InterPro" id="IPR019711">
    <property type="entry name" value="ATP_synth_F0_suH"/>
</dbReference>
<feature type="region of interest" description="Disordered" evidence="1">
    <location>
        <begin position="51"/>
        <end position="118"/>
    </location>
</feature>
<dbReference type="PANTHER" id="PTHR28207:SF1">
    <property type="entry name" value="ATP SYNTHASE SUBUNIT H, MITOCHONDRIAL"/>
    <property type="match status" value="1"/>
</dbReference>
<dbReference type="AlphaFoldDB" id="A0A8J2T502"/>
<feature type="compositionally biased region" description="Acidic residues" evidence="1">
    <location>
        <begin position="97"/>
        <end position="118"/>
    </location>
</feature>
<feature type="compositionally biased region" description="Basic and acidic residues" evidence="1">
    <location>
        <begin position="51"/>
        <end position="70"/>
    </location>
</feature>
<proteinExistence type="predicted"/>
<evidence type="ECO:0000313" key="2">
    <source>
        <dbReference type="EMBL" id="CDF88179.1"/>
    </source>
</evidence>
<dbReference type="Proteomes" id="UP000019375">
    <property type="component" value="Unassembled WGS sequence"/>
</dbReference>
<evidence type="ECO:0000313" key="3">
    <source>
        <dbReference type="Proteomes" id="UP000019375"/>
    </source>
</evidence>
<protein>
    <submittedName>
        <fullName evidence="2">BN860_04104g1_1</fullName>
    </submittedName>
</protein>
<gene>
    <name evidence="2" type="ORF">BN860_04104g</name>
</gene>
<dbReference type="GO" id="GO:0046933">
    <property type="term" value="F:proton-transporting ATP synthase activity, rotational mechanism"/>
    <property type="evidence" value="ECO:0007669"/>
    <property type="project" value="TreeGrafter"/>
</dbReference>